<dbReference type="InterPro" id="IPR037185">
    <property type="entry name" value="EmrE-like"/>
</dbReference>
<evidence type="ECO:0000256" key="7">
    <source>
        <dbReference type="ARBA" id="ARBA00023136"/>
    </source>
</evidence>
<keyword evidence="5 8" id="KW-0812">Transmembrane</keyword>
<protein>
    <submittedName>
        <fullName evidence="10">EamA family transporter RarD</fullName>
    </submittedName>
</protein>
<evidence type="ECO:0000256" key="3">
    <source>
        <dbReference type="ARBA" id="ARBA00022448"/>
    </source>
</evidence>
<feature type="transmembrane region" description="Helical" evidence="8">
    <location>
        <begin position="12"/>
        <end position="29"/>
    </location>
</feature>
<dbReference type="EMBL" id="JABWMH010000004">
    <property type="protein sequence ID" value="NVD29068.1"/>
    <property type="molecule type" value="Genomic_DNA"/>
</dbReference>
<gene>
    <name evidence="10" type="primary">rarD</name>
    <name evidence="10" type="ORF">HUO14_14300</name>
</gene>
<proteinExistence type="inferred from homology"/>
<dbReference type="PANTHER" id="PTHR22911">
    <property type="entry name" value="ACYL-MALONYL CONDENSING ENZYME-RELATED"/>
    <property type="match status" value="1"/>
</dbReference>
<dbReference type="InterPro" id="IPR000620">
    <property type="entry name" value="EamA_dom"/>
</dbReference>
<dbReference type="PANTHER" id="PTHR22911:SF137">
    <property type="entry name" value="SOLUTE CARRIER FAMILY 35 MEMBER G2-RELATED"/>
    <property type="match status" value="1"/>
</dbReference>
<feature type="transmembrane region" description="Helical" evidence="8">
    <location>
        <begin position="221"/>
        <end position="240"/>
    </location>
</feature>
<evidence type="ECO:0000256" key="2">
    <source>
        <dbReference type="ARBA" id="ARBA00007362"/>
    </source>
</evidence>
<keyword evidence="3" id="KW-0813">Transport</keyword>
<dbReference type="InterPro" id="IPR004626">
    <property type="entry name" value="RarD"/>
</dbReference>
<evidence type="ECO:0000259" key="9">
    <source>
        <dbReference type="Pfam" id="PF00892"/>
    </source>
</evidence>
<dbReference type="NCBIfam" id="TIGR00688">
    <property type="entry name" value="rarD"/>
    <property type="match status" value="1"/>
</dbReference>
<dbReference type="Proteomes" id="UP000652427">
    <property type="component" value="Unassembled WGS sequence"/>
</dbReference>
<feature type="domain" description="EamA" evidence="9">
    <location>
        <begin position="10"/>
        <end position="145"/>
    </location>
</feature>
<evidence type="ECO:0000256" key="4">
    <source>
        <dbReference type="ARBA" id="ARBA00022475"/>
    </source>
</evidence>
<feature type="transmembrane region" description="Helical" evidence="8">
    <location>
        <begin position="153"/>
        <end position="169"/>
    </location>
</feature>
<reference evidence="10 11" key="1">
    <citation type="submission" date="2020-06" db="EMBL/GenBank/DDBJ databases">
        <authorList>
            <person name="Kim S.-J."/>
            <person name="Park S.-J."/>
        </authorList>
    </citation>
    <scope>NUCLEOTIDE SEQUENCE [LARGE SCALE GENOMIC DNA]</scope>
    <source>
        <strain evidence="10 11">SW-151</strain>
    </source>
</reference>
<feature type="transmembrane region" description="Helical" evidence="8">
    <location>
        <begin position="273"/>
        <end position="291"/>
    </location>
</feature>
<feature type="transmembrane region" description="Helical" evidence="8">
    <location>
        <begin position="130"/>
        <end position="147"/>
    </location>
</feature>
<keyword evidence="6 8" id="KW-1133">Transmembrane helix</keyword>
<feature type="transmembrane region" description="Helical" evidence="8">
    <location>
        <begin position="181"/>
        <end position="201"/>
    </location>
</feature>
<evidence type="ECO:0000256" key="5">
    <source>
        <dbReference type="ARBA" id="ARBA00022692"/>
    </source>
</evidence>
<dbReference type="RefSeq" id="WP_176280501.1">
    <property type="nucleotide sequence ID" value="NZ_JABWMH010000004.1"/>
</dbReference>
<evidence type="ECO:0000256" key="6">
    <source>
        <dbReference type="ARBA" id="ARBA00022989"/>
    </source>
</evidence>
<organism evidence="10 11">
    <name type="scientific">Parasphingorhabdus flavimaris</name>
    <dbReference type="NCBI Taxonomy" id="266812"/>
    <lineage>
        <taxon>Bacteria</taxon>
        <taxon>Pseudomonadati</taxon>
        <taxon>Pseudomonadota</taxon>
        <taxon>Alphaproteobacteria</taxon>
        <taxon>Sphingomonadales</taxon>
        <taxon>Sphingomonadaceae</taxon>
        <taxon>Parasphingorhabdus</taxon>
    </lineage>
</organism>
<comment type="similarity">
    <text evidence="2">Belongs to the EamA transporter family.</text>
</comment>
<dbReference type="Pfam" id="PF00892">
    <property type="entry name" value="EamA"/>
    <property type="match status" value="2"/>
</dbReference>
<feature type="domain" description="EamA" evidence="9">
    <location>
        <begin position="156"/>
        <end position="290"/>
    </location>
</feature>
<accession>A0ABX2N640</accession>
<dbReference type="SUPFAM" id="SSF103481">
    <property type="entry name" value="Multidrug resistance efflux transporter EmrE"/>
    <property type="match status" value="2"/>
</dbReference>
<evidence type="ECO:0000313" key="11">
    <source>
        <dbReference type="Proteomes" id="UP000652427"/>
    </source>
</evidence>
<feature type="transmembrane region" description="Helical" evidence="8">
    <location>
        <begin position="41"/>
        <end position="58"/>
    </location>
</feature>
<feature type="transmembrane region" description="Helical" evidence="8">
    <location>
        <begin position="101"/>
        <end position="123"/>
    </location>
</feature>
<keyword evidence="7 8" id="KW-0472">Membrane</keyword>
<evidence type="ECO:0000256" key="1">
    <source>
        <dbReference type="ARBA" id="ARBA00004651"/>
    </source>
</evidence>
<feature type="transmembrane region" description="Helical" evidence="8">
    <location>
        <begin position="247"/>
        <end position="267"/>
    </location>
</feature>
<feature type="transmembrane region" description="Helical" evidence="8">
    <location>
        <begin position="78"/>
        <end position="95"/>
    </location>
</feature>
<keyword evidence="11" id="KW-1185">Reference proteome</keyword>
<keyword evidence="4" id="KW-1003">Cell membrane</keyword>
<comment type="subcellular location">
    <subcellularLocation>
        <location evidence="1">Cell membrane</location>
        <topology evidence="1">Multi-pass membrane protein</topology>
    </subcellularLocation>
</comment>
<evidence type="ECO:0000256" key="8">
    <source>
        <dbReference type="SAM" id="Phobius"/>
    </source>
</evidence>
<sequence>MSTVPATSRIGLVQALIACVFWGLMPVYFKLLQSVDALEVVAHRIIWSVPLLLVILYFRKNLAGLAVAFANRKLRWAMLASSCLIAANWLIYVWAVHGDHILAASLGYFISPLLSVFLGRIFLKEQMSRNKWIAIAIAAAGVSVLAVQALDTLWISLALASSWGLYGLVRKVADIGPIVGLTAETGILFVPFILFLVWLTVGASPSTASVHFTDDRMIDLLLVGGSIVTAIPLLLFASAVKKMTLGAIGLLNYLAPTIQFLVGVFIYNETLTPSHLICFLLIWTSLALYSTDTILTGRTARKASAGQA</sequence>
<evidence type="ECO:0000313" key="10">
    <source>
        <dbReference type="EMBL" id="NVD29068.1"/>
    </source>
</evidence>
<comment type="caution">
    <text evidence="10">The sequence shown here is derived from an EMBL/GenBank/DDBJ whole genome shotgun (WGS) entry which is preliminary data.</text>
</comment>
<name>A0ABX2N640_9SPHN</name>